<feature type="region of interest" description="Disordered" evidence="4">
    <location>
        <begin position="234"/>
        <end position="273"/>
    </location>
</feature>
<comment type="similarity">
    <text evidence="2">Belongs to the TBCC family.</text>
</comment>
<feature type="region of interest" description="Disordered" evidence="4">
    <location>
        <begin position="188"/>
        <end position="211"/>
    </location>
</feature>
<dbReference type="InterPro" id="IPR016098">
    <property type="entry name" value="CAP/MinC_C"/>
</dbReference>
<dbReference type="InterPro" id="IPR017901">
    <property type="entry name" value="C-CAP_CF_C-like"/>
</dbReference>
<dbReference type="EMBL" id="JAQMWT010000671">
    <property type="protein sequence ID" value="KAJ8598505.1"/>
    <property type="molecule type" value="Genomic_DNA"/>
</dbReference>
<feature type="compositionally biased region" description="Pro residues" evidence="4">
    <location>
        <begin position="252"/>
        <end position="265"/>
    </location>
</feature>
<dbReference type="Pfam" id="PF00685">
    <property type="entry name" value="Sulfotransfer_1"/>
    <property type="match status" value="1"/>
</dbReference>
<dbReference type="GO" id="GO:0005096">
    <property type="term" value="F:GTPase activator activity"/>
    <property type="evidence" value="ECO:0007669"/>
    <property type="project" value="InterPro"/>
</dbReference>
<dbReference type="GO" id="GO:0006892">
    <property type="term" value="P:post-Golgi vesicle-mediated transport"/>
    <property type="evidence" value="ECO:0007669"/>
    <property type="project" value="TreeGrafter"/>
</dbReference>
<dbReference type="GO" id="GO:1990075">
    <property type="term" value="C:periciliary membrane compartment"/>
    <property type="evidence" value="ECO:0007669"/>
    <property type="project" value="TreeGrafter"/>
</dbReference>
<proteinExistence type="inferred from homology"/>
<evidence type="ECO:0000313" key="7">
    <source>
        <dbReference type="Proteomes" id="UP001230188"/>
    </source>
</evidence>
<dbReference type="SUPFAM" id="SSF51197">
    <property type="entry name" value="Clavaminate synthase-like"/>
    <property type="match status" value="1"/>
</dbReference>
<dbReference type="Gene3D" id="3.40.50.300">
    <property type="entry name" value="P-loop containing nucleotide triphosphate hydrolases"/>
    <property type="match status" value="1"/>
</dbReference>
<dbReference type="PANTHER" id="PTHR15440:SF0">
    <property type="entry name" value="PROTEIN XRP2"/>
    <property type="match status" value="1"/>
</dbReference>
<evidence type="ECO:0000256" key="3">
    <source>
        <dbReference type="ARBA" id="ARBA00022741"/>
    </source>
</evidence>
<evidence type="ECO:0000256" key="1">
    <source>
        <dbReference type="ARBA" id="ARBA00007730"/>
    </source>
</evidence>
<dbReference type="InterPro" id="IPR012945">
    <property type="entry name" value="Tubulin-bd_cofactor_C_dom"/>
</dbReference>
<evidence type="ECO:0000313" key="6">
    <source>
        <dbReference type="EMBL" id="KAJ8598505.1"/>
    </source>
</evidence>
<feature type="compositionally biased region" description="Low complexity" evidence="4">
    <location>
        <begin position="234"/>
        <end position="251"/>
    </location>
</feature>
<comment type="similarity">
    <text evidence="1">Belongs to the aspartyl/asparaginyl beta-hydroxylase family.</text>
</comment>
<accession>A0AAD7U589</accession>
<sequence>MAKVFVASDGTEFRDRKSWKKYEFETNYTFKNQKESKLEKTSIGGQPFDLADLQACEVVLADHTDQIQIDNLTKCRVFIGACAESVFVRNCDDCIFYVACKQLRTRDSKRCAFSLYSQTEPIIETSTEMVFAPFNGGYPDQADHMKKANLDPATNFWWGVYDFNDPDKTKGNWRYDHLDPWFPRGDCAQVPAKTTPGSVPLPSQNNTTPAAANVAGPAAAAAAGMLSFDLRTTQEQAEELAQQQQQQQQQTTPPPLPPNTCPAPPQAEEDQAPRIPKFRLQWELLEETARVPPEGWVEWADKKVPVEEAAASPGGAPYVFRRGACDVEGLCAAIATPEDDVWSEDFARRRNVLIERPSHDAWGIRKLCFAFCDDFLERAYRFPLWFAWHDLLEPCFACCGVAPESVVRCLLASMPPRTVIPPHHDSGYWVSRTKRVHLAIHTNDKVVFRVGATAAAMTRFSFPKGVAIELNNQAKHYVANLHGDEYRTHLIFDYVEEDTEPPPILEVAAGEKLAQTRRTIALTSERGSGPLAPHWLIIGAQKAGTTSMYEYLHKHPLVIRGKRRESHFLDWRWPSSEPTATRWHETYFDVERHANHPSLRAGDSTPSYLLASHLAIPRLKALGLNVPMIVMLRDPVERAASHFAMVVDPEATPAQRRARGDAWLGKTIRDVALAELGDLVTAGLLVPRGNSRNLDDPYDLDASKLPDVLATLPNTHGAHSLLLRGLYALQLGPWLRAFPRKLFFFARCEDLADPSTACDVVLRAQAHVGLREFPIHPRDAIPYNARPRDPLDPTIQAHLRAFYAPFNADLYALLDWHQRDLHWP</sequence>
<protein>
    <recommendedName>
        <fullName evidence="5">C-CAP/cofactor C-like domain-containing protein</fullName>
    </recommendedName>
</protein>
<comment type="caution">
    <text evidence="6">The sequence shown here is derived from an EMBL/GenBank/DDBJ whole genome shotgun (WGS) entry which is preliminary data.</text>
</comment>
<keyword evidence="3" id="KW-0547">Nucleotide-binding</keyword>
<dbReference type="InterPro" id="IPR039093">
    <property type="entry name" value="XRP2"/>
</dbReference>
<feature type="domain" description="C-CAP/cofactor C-like" evidence="5">
    <location>
        <begin position="15"/>
        <end position="165"/>
    </location>
</feature>
<gene>
    <name evidence="6" type="ORF">CTAYLR_001374</name>
</gene>
<reference evidence="6" key="1">
    <citation type="submission" date="2023-01" db="EMBL/GenBank/DDBJ databases">
        <title>Metagenome sequencing of chrysophaentin producing Chrysophaeum taylorii.</title>
        <authorList>
            <person name="Davison J."/>
            <person name="Bewley C."/>
        </authorList>
    </citation>
    <scope>NUCLEOTIDE SEQUENCE</scope>
    <source>
        <strain evidence="6">NIES-1699</strain>
    </source>
</reference>
<dbReference type="Pfam" id="PF05118">
    <property type="entry name" value="Asp_Arg_Hydrox"/>
    <property type="match status" value="1"/>
</dbReference>
<dbReference type="InterPro" id="IPR006599">
    <property type="entry name" value="CARP_motif"/>
</dbReference>
<dbReference type="InterPro" id="IPR027443">
    <property type="entry name" value="IPNS-like_sf"/>
</dbReference>
<dbReference type="SUPFAM" id="SSF52540">
    <property type="entry name" value="P-loop containing nucleoside triphosphate hydrolases"/>
    <property type="match status" value="1"/>
</dbReference>
<dbReference type="SMART" id="SM00673">
    <property type="entry name" value="CARP"/>
    <property type="match status" value="2"/>
</dbReference>
<dbReference type="GO" id="GO:0008146">
    <property type="term" value="F:sulfotransferase activity"/>
    <property type="evidence" value="ECO:0007669"/>
    <property type="project" value="InterPro"/>
</dbReference>
<name>A0AAD7U589_9STRA</name>
<dbReference type="GO" id="GO:0005929">
    <property type="term" value="C:cilium"/>
    <property type="evidence" value="ECO:0007669"/>
    <property type="project" value="TreeGrafter"/>
</dbReference>
<dbReference type="Proteomes" id="UP001230188">
    <property type="component" value="Unassembled WGS sequence"/>
</dbReference>
<evidence type="ECO:0000256" key="2">
    <source>
        <dbReference type="ARBA" id="ARBA00008848"/>
    </source>
</evidence>
<evidence type="ECO:0000256" key="4">
    <source>
        <dbReference type="SAM" id="MobiDB-lite"/>
    </source>
</evidence>
<dbReference type="PANTHER" id="PTHR15440">
    <property type="entry name" value="XRP2 PROTEIN"/>
    <property type="match status" value="1"/>
</dbReference>
<keyword evidence="7" id="KW-1185">Reference proteome</keyword>
<dbReference type="InterPro" id="IPR027417">
    <property type="entry name" value="P-loop_NTPase"/>
</dbReference>
<evidence type="ECO:0000259" key="5">
    <source>
        <dbReference type="PROSITE" id="PS51329"/>
    </source>
</evidence>
<dbReference type="Gene3D" id="2.60.120.330">
    <property type="entry name" value="B-lactam Antibiotic, Isopenicillin N Synthase, Chain"/>
    <property type="match status" value="1"/>
</dbReference>
<organism evidence="6 7">
    <name type="scientific">Chrysophaeum taylorii</name>
    <dbReference type="NCBI Taxonomy" id="2483200"/>
    <lineage>
        <taxon>Eukaryota</taxon>
        <taxon>Sar</taxon>
        <taxon>Stramenopiles</taxon>
        <taxon>Ochrophyta</taxon>
        <taxon>Pelagophyceae</taxon>
        <taxon>Pelagomonadales</taxon>
        <taxon>Pelagomonadaceae</taxon>
        <taxon>Chrysophaeum</taxon>
    </lineage>
</organism>
<dbReference type="AlphaFoldDB" id="A0AAD7U589"/>
<dbReference type="Gene3D" id="2.160.20.70">
    <property type="match status" value="1"/>
</dbReference>
<dbReference type="PROSITE" id="PS51329">
    <property type="entry name" value="C_CAP_COFACTOR_C"/>
    <property type="match status" value="1"/>
</dbReference>
<dbReference type="GO" id="GO:0000166">
    <property type="term" value="F:nucleotide binding"/>
    <property type="evidence" value="ECO:0007669"/>
    <property type="project" value="UniProtKB-KW"/>
</dbReference>
<dbReference type="InterPro" id="IPR000863">
    <property type="entry name" value="Sulfotransferase_dom"/>
</dbReference>
<dbReference type="InterPro" id="IPR007803">
    <property type="entry name" value="Asp/Arg/Pro-Hydrxlase"/>
</dbReference>
<dbReference type="Pfam" id="PF07986">
    <property type="entry name" value="TBCC"/>
    <property type="match status" value="1"/>
</dbReference>
<feature type="compositionally biased region" description="Polar residues" evidence="4">
    <location>
        <begin position="195"/>
        <end position="205"/>
    </location>
</feature>